<name>A0A2X0LUS4_9BASI</name>
<proteinExistence type="inferred from homology"/>
<feature type="binding site" evidence="5">
    <location>
        <position position="8"/>
    </location>
    <ligand>
        <name>Mg(2+)</name>
        <dbReference type="ChEBI" id="CHEBI:18420"/>
    </ligand>
</feature>
<comment type="caution">
    <text evidence="5">Lacks conserved residue(s) required for the propagation of feature annotation.</text>
</comment>
<dbReference type="PANTHER" id="PTHR21060">
    <property type="entry name" value="ACETATE KINASE"/>
    <property type="match status" value="1"/>
</dbReference>
<dbReference type="Proteomes" id="UP000249723">
    <property type="component" value="Unassembled WGS sequence"/>
</dbReference>
<evidence type="ECO:0000313" key="8">
    <source>
        <dbReference type="Proteomes" id="UP000249723"/>
    </source>
</evidence>
<dbReference type="STRING" id="289078.A0A2X0LUS4"/>
<gene>
    <name evidence="7" type="ORF">BZ3500_MVSOF-1268-A1-R1_CHR9G10509</name>
</gene>
<dbReference type="GO" id="GO:0008776">
    <property type="term" value="F:acetate kinase activity"/>
    <property type="evidence" value="ECO:0007669"/>
    <property type="project" value="UniProtKB-UniRule"/>
</dbReference>
<keyword evidence="5" id="KW-0460">Magnesium</keyword>
<feature type="binding site" evidence="5">
    <location>
        <position position="15"/>
    </location>
    <ligand>
        <name>ATP</name>
        <dbReference type="ChEBI" id="CHEBI:30616"/>
    </ligand>
</feature>
<feature type="binding site" evidence="5">
    <location>
        <begin position="383"/>
        <end position="387"/>
    </location>
    <ligand>
        <name>ATP</name>
        <dbReference type="ChEBI" id="CHEBI:30616"/>
    </ligand>
</feature>
<evidence type="ECO:0000256" key="1">
    <source>
        <dbReference type="ARBA" id="ARBA00022679"/>
    </source>
</evidence>
<feature type="binding site" evidence="5">
    <location>
        <position position="112"/>
    </location>
    <ligand>
        <name>substrate</name>
    </ligand>
</feature>
<comment type="similarity">
    <text evidence="5">Belongs to the acetokinase family.</text>
</comment>
<dbReference type="InterPro" id="IPR004372">
    <property type="entry name" value="Ac/propionate_kinase"/>
</dbReference>
<keyword evidence="4 5" id="KW-0067">ATP-binding</keyword>
<organism evidence="7 8">
    <name type="scientific">Microbotryum saponariae</name>
    <dbReference type="NCBI Taxonomy" id="289078"/>
    <lineage>
        <taxon>Eukaryota</taxon>
        <taxon>Fungi</taxon>
        <taxon>Dikarya</taxon>
        <taxon>Basidiomycota</taxon>
        <taxon>Pucciniomycotina</taxon>
        <taxon>Microbotryomycetes</taxon>
        <taxon>Microbotryales</taxon>
        <taxon>Microbotryaceae</taxon>
        <taxon>Microbotryum</taxon>
    </lineage>
</organism>
<comment type="cofactor">
    <cofactor evidence="5">
        <name>Mg(2+)</name>
        <dbReference type="ChEBI" id="CHEBI:18420"/>
    </cofactor>
</comment>
<evidence type="ECO:0000256" key="4">
    <source>
        <dbReference type="ARBA" id="ARBA00022840"/>
    </source>
</evidence>
<keyword evidence="2 5" id="KW-0547">Nucleotide-binding</keyword>
<feature type="binding site" evidence="5">
    <location>
        <begin position="235"/>
        <end position="239"/>
    </location>
    <ligand>
        <name>ATP</name>
        <dbReference type="ChEBI" id="CHEBI:30616"/>
    </ligand>
</feature>
<dbReference type="GO" id="GO:0006085">
    <property type="term" value="P:acetyl-CoA biosynthetic process"/>
    <property type="evidence" value="ECO:0007669"/>
    <property type="project" value="UniProtKB-UniRule"/>
</dbReference>
<dbReference type="InterPro" id="IPR043129">
    <property type="entry name" value="ATPase_NBD"/>
</dbReference>
<evidence type="ECO:0000256" key="3">
    <source>
        <dbReference type="ARBA" id="ARBA00022777"/>
    </source>
</evidence>
<dbReference type="EMBL" id="FMWP01000107">
    <property type="protein sequence ID" value="SDA00215.1"/>
    <property type="molecule type" value="Genomic_DNA"/>
</dbReference>
<keyword evidence="5" id="KW-0479">Metal-binding</keyword>
<feature type="region of interest" description="Disordered" evidence="6">
    <location>
        <begin position="30"/>
        <end position="60"/>
    </location>
</feature>
<accession>A0A2X0LUS4</accession>
<sequence>MSLSLAVNCGSSSIKFKVFAASERVILSGSAKDVQGDSPPSFSFRHYKDSDDSGKGNPFEKKLDEATSYEATFEAILSEVTRVLAEGEGEGPSSDSKSNKSEGNKIGVIAHRIVHGGTATEPIVVRHGSKEEQATLDRMDAVSSFAPLHNHHAMLIVKTCLEKLPSATSVLCFDTLFHTSIPDYRTRYAISEPKHKTPVPLKRYGFHGLSYANIVDQMSEALDKPVQKLNIVVAHLGSGASCCLIQGGKSQDTTMGLTPLEGLPGGTRAGSLDPSLIFHHTPDCSNTVQWSGRDISKAEYVLNKDSGFKALTGTSNFGLIISRAFPSDVEASGGKSSGDEEEQKRARLTYDLYLDRLLGFLSSYIVTSLASSEGMDALVFSGGIGEHSARLRADVLRHFEWIEKLGNTRGGVDRERNEKEQGRRKLTLEGSKIEAWVVETNEEVECVRLAKRANEAE</sequence>
<dbReference type="HAMAP" id="MF_00020">
    <property type="entry name" value="Acetate_kinase"/>
    <property type="match status" value="1"/>
</dbReference>
<dbReference type="GO" id="GO:0006083">
    <property type="term" value="P:acetate metabolic process"/>
    <property type="evidence" value="ECO:0007669"/>
    <property type="project" value="TreeGrafter"/>
</dbReference>
<dbReference type="UniPathway" id="UPA00340">
    <property type="reaction ID" value="UER00458"/>
</dbReference>
<reference evidence="8" key="1">
    <citation type="submission" date="2016-10" db="EMBL/GenBank/DDBJ databases">
        <authorList>
            <person name="Jeantristanb JTB J.-T."/>
            <person name="Ricardo R."/>
        </authorList>
    </citation>
    <scope>NUCLEOTIDE SEQUENCE [LARGE SCALE GENOMIC DNA]</scope>
</reference>
<feature type="compositionally biased region" description="Basic and acidic residues" evidence="6">
    <location>
        <begin position="46"/>
        <end position="60"/>
    </location>
</feature>
<feature type="site" description="Transition state stabilizer" evidence="5">
    <location>
        <position position="207"/>
    </location>
</feature>
<evidence type="ECO:0000256" key="2">
    <source>
        <dbReference type="ARBA" id="ARBA00022741"/>
    </source>
</evidence>
<feature type="site" description="Transition state stabilizer" evidence="5">
    <location>
        <position position="268"/>
    </location>
</feature>
<dbReference type="OrthoDB" id="67445at2759"/>
<comment type="catalytic activity">
    <reaction evidence="5">
        <text>acetate + ATP = acetyl phosphate + ADP</text>
        <dbReference type="Rhea" id="RHEA:11352"/>
        <dbReference type="ChEBI" id="CHEBI:22191"/>
        <dbReference type="ChEBI" id="CHEBI:30089"/>
        <dbReference type="ChEBI" id="CHEBI:30616"/>
        <dbReference type="ChEBI" id="CHEBI:456216"/>
        <dbReference type="EC" id="2.7.2.1"/>
    </reaction>
</comment>
<dbReference type="InterPro" id="IPR000890">
    <property type="entry name" value="Aliphatic_acid_kin_short-chain"/>
</dbReference>
<dbReference type="Gene3D" id="3.30.420.40">
    <property type="match status" value="2"/>
</dbReference>
<protein>
    <recommendedName>
        <fullName evidence="5">Probable acetate kinase</fullName>
        <ecNumber evidence="5">2.7.2.1</ecNumber>
    </recommendedName>
    <alternativeName>
        <fullName evidence="5">Acetokinase</fullName>
    </alternativeName>
</protein>
<dbReference type="EC" id="2.7.2.1" evidence="5"/>
<feature type="binding site" evidence="5">
    <location>
        <position position="442"/>
    </location>
    <ligand>
        <name>Mg(2+)</name>
        <dbReference type="ChEBI" id="CHEBI:18420"/>
    </ligand>
</feature>
<keyword evidence="8" id="KW-1185">Reference proteome</keyword>
<dbReference type="AlphaFoldDB" id="A0A2X0LUS4"/>
<dbReference type="SUPFAM" id="SSF53067">
    <property type="entry name" value="Actin-like ATPase domain"/>
    <property type="match status" value="2"/>
</dbReference>
<dbReference type="GO" id="GO:0005524">
    <property type="term" value="F:ATP binding"/>
    <property type="evidence" value="ECO:0007669"/>
    <property type="project" value="UniProtKB-KW"/>
</dbReference>
<evidence type="ECO:0000313" key="7">
    <source>
        <dbReference type="EMBL" id="SDA00215.1"/>
    </source>
</evidence>
<comment type="pathway">
    <text evidence="5">Metabolic intermediate biosynthesis; acetyl-CoA biosynthesis; acetyl-CoA from acetate: step 1/2.</text>
</comment>
<evidence type="ECO:0000256" key="5">
    <source>
        <dbReference type="HAMAP-Rule" id="MF_03131"/>
    </source>
</evidence>
<evidence type="ECO:0000256" key="6">
    <source>
        <dbReference type="SAM" id="MobiDB-lite"/>
    </source>
</evidence>
<keyword evidence="3 5" id="KW-0418">Kinase</keyword>
<keyword evidence="1 5" id="KW-0808">Transferase</keyword>
<dbReference type="Pfam" id="PF00871">
    <property type="entry name" value="Acetate_kinase"/>
    <property type="match status" value="1"/>
</dbReference>
<dbReference type="GO" id="GO:0000287">
    <property type="term" value="F:magnesium ion binding"/>
    <property type="evidence" value="ECO:0007669"/>
    <property type="project" value="UniProtKB-UniRule"/>
</dbReference>
<dbReference type="PANTHER" id="PTHR21060:SF15">
    <property type="entry name" value="ACETATE KINASE-RELATED"/>
    <property type="match status" value="1"/>
</dbReference>
<feature type="active site" description="Proton donor/acceptor" evidence="5">
    <location>
        <position position="174"/>
    </location>
</feature>